<evidence type="ECO:0000313" key="3">
    <source>
        <dbReference type="Proteomes" id="UP000284379"/>
    </source>
</evidence>
<dbReference type="InterPro" id="IPR003032">
    <property type="entry name" value="Ryanodine_rcpt"/>
</dbReference>
<dbReference type="Pfam" id="PF02026">
    <property type="entry name" value="RyR"/>
    <property type="match status" value="1"/>
</dbReference>
<protein>
    <recommendedName>
        <fullName evidence="1">Ryanodine receptor Ryr domain-containing protein</fullName>
    </recommendedName>
</protein>
<accession>A0A413V7V0</accession>
<evidence type="ECO:0000259" key="1">
    <source>
        <dbReference type="Pfam" id="PF02026"/>
    </source>
</evidence>
<gene>
    <name evidence="2" type="ORF">DW888_19680</name>
</gene>
<reference evidence="2 3" key="1">
    <citation type="submission" date="2018-08" db="EMBL/GenBank/DDBJ databases">
        <title>A genome reference for cultivated species of the human gut microbiota.</title>
        <authorList>
            <person name="Zou Y."/>
            <person name="Xue W."/>
            <person name="Luo G."/>
        </authorList>
    </citation>
    <scope>NUCLEOTIDE SEQUENCE [LARGE SCALE GENOMIC DNA]</scope>
    <source>
        <strain evidence="2 3">AM40-30BH</strain>
    </source>
</reference>
<organism evidence="2 3">
    <name type="scientific">Bacteroides nordii</name>
    <dbReference type="NCBI Taxonomy" id="291645"/>
    <lineage>
        <taxon>Bacteria</taxon>
        <taxon>Pseudomonadati</taxon>
        <taxon>Bacteroidota</taxon>
        <taxon>Bacteroidia</taxon>
        <taxon>Bacteroidales</taxon>
        <taxon>Bacteroidaceae</taxon>
        <taxon>Bacteroides</taxon>
    </lineage>
</organism>
<dbReference type="Gene3D" id="6.20.350.10">
    <property type="match status" value="1"/>
</dbReference>
<dbReference type="AlphaFoldDB" id="A0A413V7V0"/>
<proteinExistence type="predicted"/>
<sequence length="75" mass="8911">MKRFMQTEHLRWNAERIIAGYKEGEVRDPVYKIHPHIRPYCELSKEVLMNDQRVIDALPKLVQMAGYEIVELQSV</sequence>
<name>A0A413V7V0_9BACE</name>
<dbReference type="Proteomes" id="UP000284379">
    <property type="component" value="Unassembled WGS sequence"/>
</dbReference>
<evidence type="ECO:0000313" key="2">
    <source>
        <dbReference type="EMBL" id="RHB29657.1"/>
    </source>
</evidence>
<dbReference type="RefSeq" id="WP_122202284.1">
    <property type="nucleotide sequence ID" value="NZ_CABJFV010000031.1"/>
</dbReference>
<feature type="domain" description="Ryanodine receptor Ryr" evidence="1">
    <location>
        <begin position="6"/>
        <end position="69"/>
    </location>
</feature>
<dbReference type="EMBL" id="QSGO01000031">
    <property type="protein sequence ID" value="RHB29657.1"/>
    <property type="molecule type" value="Genomic_DNA"/>
</dbReference>
<comment type="caution">
    <text evidence="2">The sequence shown here is derived from an EMBL/GenBank/DDBJ whole genome shotgun (WGS) entry which is preliminary data.</text>
</comment>